<dbReference type="RefSeq" id="WP_345256594.1">
    <property type="nucleotide sequence ID" value="NZ_BAABGY010000008.1"/>
</dbReference>
<reference evidence="4" key="1">
    <citation type="journal article" date="2019" name="Int. J. Syst. Evol. Microbiol.">
        <title>The Global Catalogue of Microorganisms (GCM) 10K type strain sequencing project: providing services to taxonomists for standard genome sequencing and annotation.</title>
        <authorList>
            <consortium name="The Broad Institute Genomics Platform"/>
            <consortium name="The Broad Institute Genome Sequencing Center for Infectious Disease"/>
            <person name="Wu L."/>
            <person name="Ma J."/>
        </authorList>
    </citation>
    <scope>NUCLEOTIDE SEQUENCE [LARGE SCALE GENOMIC DNA]</scope>
    <source>
        <strain evidence="4">JCM 17919</strain>
    </source>
</reference>
<dbReference type="InterPro" id="IPR050502">
    <property type="entry name" value="Euk_RNA-bind_prot"/>
</dbReference>
<dbReference type="PROSITE" id="PS50102">
    <property type="entry name" value="RRM"/>
    <property type="match status" value="1"/>
</dbReference>
<comment type="caution">
    <text evidence="3">The sequence shown here is derived from an EMBL/GenBank/DDBJ whole genome shotgun (WGS) entry which is preliminary data.</text>
</comment>
<sequence>MNIAIYNLDSEVTNAALQELFTPFGPVASAEIALDAFTGVSRGFGQIVMDDETAALNAIRSLHDTEFKGLQLSVQEAPEKKEQLGSYKVGTGPVRVYKFRKN</sequence>
<keyword evidence="4" id="KW-1185">Reference proteome</keyword>
<evidence type="ECO:0000313" key="4">
    <source>
        <dbReference type="Proteomes" id="UP001501725"/>
    </source>
</evidence>
<dbReference type="PANTHER" id="PTHR48025:SF1">
    <property type="entry name" value="RRM DOMAIN-CONTAINING PROTEIN"/>
    <property type="match status" value="1"/>
</dbReference>
<evidence type="ECO:0000313" key="3">
    <source>
        <dbReference type="EMBL" id="GAA4335493.1"/>
    </source>
</evidence>
<dbReference type="InterPro" id="IPR012677">
    <property type="entry name" value="Nucleotide-bd_a/b_plait_sf"/>
</dbReference>
<proteinExistence type="predicted"/>
<dbReference type="InterPro" id="IPR035979">
    <property type="entry name" value="RBD_domain_sf"/>
</dbReference>
<protein>
    <recommendedName>
        <fullName evidence="2">RRM domain-containing protein</fullName>
    </recommendedName>
</protein>
<keyword evidence="1" id="KW-0694">RNA-binding</keyword>
<dbReference type="SUPFAM" id="SSF54928">
    <property type="entry name" value="RNA-binding domain, RBD"/>
    <property type="match status" value="1"/>
</dbReference>
<gene>
    <name evidence="3" type="ORF">GCM10023184_30310</name>
</gene>
<evidence type="ECO:0000256" key="1">
    <source>
        <dbReference type="ARBA" id="ARBA00022884"/>
    </source>
</evidence>
<dbReference type="Gene3D" id="3.30.70.330">
    <property type="match status" value="1"/>
</dbReference>
<dbReference type="PANTHER" id="PTHR48025">
    <property type="entry name" value="OS02G0815200 PROTEIN"/>
    <property type="match status" value="1"/>
</dbReference>
<accession>A0ABP8H851</accession>
<name>A0ABP8H851_9BACT</name>
<dbReference type="Proteomes" id="UP001501725">
    <property type="component" value="Unassembled WGS sequence"/>
</dbReference>
<dbReference type="InterPro" id="IPR000504">
    <property type="entry name" value="RRM_dom"/>
</dbReference>
<evidence type="ECO:0000259" key="2">
    <source>
        <dbReference type="PROSITE" id="PS50102"/>
    </source>
</evidence>
<organism evidence="3 4">
    <name type="scientific">Flaviaesturariibacter amylovorans</name>
    <dbReference type="NCBI Taxonomy" id="1084520"/>
    <lineage>
        <taxon>Bacteria</taxon>
        <taxon>Pseudomonadati</taxon>
        <taxon>Bacteroidota</taxon>
        <taxon>Chitinophagia</taxon>
        <taxon>Chitinophagales</taxon>
        <taxon>Chitinophagaceae</taxon>
        <taxon>Flaviaestuariibacter</taxon>
    </lineage>
</organism>
<dbReference type="EMBL" id="BAABGY010000008">
    <property type="protein sequence ID" value="GAA4335493.1"/>
    <property type="molecule type" value="Genomic_DNA"/>
</dbReference>
<dbReference type="SMART" id="SM00360">
    <property type="entry name" value="RRM"/>
    <property type="match status" value="1"/>
</dbReference>
<feature type="domain" description="RRM" evidence="2">
    <location>
        <begin position="1"/>
        <end position="79"/>
    </location>
</feature>
<dbReference type="Pfam" id="PF00076">
    <property type="entry name" value="RRM_1"/>
    <property type="match status" value="1"/>
</dbReference>